<dbReference type="AlphaFoldDB" id="A0A4Q9LSH8"/>
<evidence type="ECO:0000313" key="8">
    <source>
        <dbReference type="Proteomes" id="UP000292282"/>
    </source>
</evidence>
<protein>
    <submittedName>
        <fullName evidence="7">Ubiquitin-activating enzyme</fullName>
    </submittedName>
</protein>
<feature type="compositionally biased region" description="Polar residues" evidence="4">
    <location>
        <begin position="457"/>
        <end position="478"/>
    </location>
</feature>
<dbReference type="UniPathway" id="UPA00143"/>
<dbReference type="STRING" id="1176355.A0A4Q9LSH8"/>
<evidence type="ECO:0000259" key="5">
    <source>
        <dbReference type="Pfam" id="PF00899"/>
    </source>
</evidence>
<dbReference type="SUPFAM" id="SSF69572">
    <property type="entry name" value="Activating enzymes of the ubiquitin-like proteins"/>
    <property type="match status" value="1"/>
</dbReference>
<dbReference type="InterPro" id="IPR042063">
    <property type="entry name" value="Ubi_acti_E1_SCCH"/>
</dbReference>
<feature type="domain" description="Ubiquitin-activating enzyme SCCH" evidence="6">
    <location>
        <begin position="190"/>
        <end position="386"/>
    </location>
</feature>
<dbReference type="InterPro" id="IPR035985">
    <property type="entry name" value="Ubiquitin-activating_enz"/>
</dbReference>
<dbReference type="Proteomes" id="UP000292282">
    <property type="component" value="Unassembled WGS sequence"/>
</dbReference>
<gene>
    <name evidence="7" type="ORF">CWI38_1310p0030</name>
</gene>
<proteinExistence type="inferred from homology"/>
<keyword evidence="8" id="KW-1185">Reference proteome</keyword>
<dbReference type="PANTHER" id="PTHR10953:SF4">
    <property type="entry name" value="UBIQUITIN-ACTIVATING ENZYME E1 C-TERMINAL DOMAIN-CONTAINING PROTEIN"/>
    <property type="match status" value="1"/>
</dbReference>
<dbReference type="GO" id="GO:0004839">
    <property type="term" value="F:ubiquitin activating enzyme activity"/>
    <property type="evidence" value="ECO:0007669"/>
    <property type="project" value="TreeGrafter"/>
</dbReference>
<dbReference type="Gene3D" id="3.40.50.720">
    <property type="entry name" value="NAD(P)-binding Rossmann-like Domain"/>
    <property type="match status" value="1"/>
</dbReference>
<feature type="compositionally biased region" description="Polar residues" evidence="4">
    <location>
        <begin position="313"/>
        <end position="334"/>
    </location>
</feature>
<dbReference type="VEuPathDB" id="MicrosporidiaDB:CWI38_1310p0030"/>
<evidence type="ECO:0000256" key="3">
    <source>
        <dbReference type="ARBA" id="ARBA00022598"/>
    </source>
</evidence>
<evidence type="ECO:0000256" key="4">
    <source>
        <dbReference type="SAM" id="MobiDB-lite"/>
    </source>
</evidence>
<dbReference type="GO" id="GO:0005634">
    <property type="term" value="C:nucleus"/>
    <property type="evidence" value="ECO:0007669"/>
    <property type="project" value="TreeGrafter"/>
</dbReference>
<feature type="region of interest" description="Disordered" evidence="4">
    <location>
        <begin position="276"/>
        <end position="334"/>
    </location>
</feature>
<dbReference type="PANTHER" id="PTHR10953">
    <property type="entry name" value="UBIQUITIN-ACTIVATING ENZYME E1"/>
    <property type="match status" value="1"/>
</dbReference>
<name>A0A4Q9LSH8_9MICR</name>
<dbReference type="InterPro" id="IPR019572">
    <property type="entry name" value="UBA_E1_SCCH"/>
</dbReference>
<accession>A0A4Q9LSH8</accession>
<dbReference type="Pfam" id="PF10585">
    <property type="entry name" value="UBA_E1_SCCH"/>
    <property type="match status" value="1"/>
</dbReference>
<dbReference type="Pfam" id="PF00899">
    <property type="entry name" value="ThiF"/>
    <property type="match status" value="1"/>
</dbReference>
<evidence type="ECO:0000259" key="6">
    <source>
        <dbReference type="Pfam" id="PF10585"/>
    </source>
</evidence>
<organism evidence="7 8">
    <name type="scientific">Hamiltosporidium tvaerminnensis</name>
    <dbReference type="NCBI Taxonomy" id="1176355"/>
    <lineage>
        <taxon>Eukaryota</taxon>
        <taxon>Fungi</taxon>
        <taxon>Fungi incertae sedis</taxon>
        <taxon>Microsporidia</taxon>
        <taxon>Dubosqiidae</taxon>
        <taxon>Hamiltosporidium</taxon>
    </lineage>
</organism>
<comment type="pathway">
    <text evidence="1">Protein modification; protein ubiquitination.</text>
</comment>
<feature type="compositionally biased region" description="Polar residues" evidence="4">
    <location>
        <begin position="291"/>
        <end position="300"/>
    </location>
</feature>
<dbReference type="InterPro" id="IPR045886">
    <property type="entry name" value="ThiF/MoeB/HesA"/>
</dbReference>
<comment type="caution">
    <text evidence="7">The sequence shown here is derived from an EMBL/GenBank/DDBJ whole genome shotgun (WGS) entry which is preliminary data.</text>
</comment>
<dbReference type="Gene3D" id="1.10.10.2660">
    <property type="entry name" value="Ubiquitin-activating enzyme E1, SCCH domain"/>
    <property type="match status" value="1"/>
</dbReference>
<dbReference type="InterPro" id="IPR000594">
    <property type="entry name" value="ThiF_NAD_FAD-bd"/>
</dbReference>
<keyword evidence="3" id="KW-0436">Ligase</keyword>
<dbReference type="GO" id="GO:0006511">
    <property type="term" value="P:ubiquitin-dependent protein catabolic process"/>
    <property type="evidence" value="ECO:0007669"/>
    <property type="project" value="TreeGrafter"/>
</dbReference>
<feature type="region of interest" description="Disordered" evidence="4">
    <location>
        <begin position="451"/>
        <end position="478"/>
    </location>
</feature>
<sequence>MSYDRSHAETSTEEKTVSIFSDTFLIETSLLVNALDNIEARLYVDRRCITNKIPLFESGTLGTKESYSSSRDQPDKSIPSCSIQWALSEFKSNFEEKIISICEYIKCGGDILEGDSMDRGINYRGVNYRDSKLEGNSNGNIELDPVNNSINNLHPVNTIPTTSTPYITNATTNNTIPTHDNLSTESVAIETFPVGHVTREGQPFWVPLKRPPLPFIFNKDDCVHVLFVQSYCRVICNVYEIKGLEGNGDGVSYKEVKDIIRDGIYDKSMLEGVNDNGSKLEGVSEKGSNIKGVSNSTNKQHPFDNCSIKQHPLNKSSNEQRPFNHQPNTLHTNIPSYNNTNNIITLHPVTLKKDNDSNGHIDFIYACANLKAHNYKIKEVSKLTVKGIAGRIIPAIATTTSVISGLCVLEMIGYFLYGLSFIRCKSVIEAEKMECGMVRCDSREGGVNNRDRLEGVSDSNGLEGVSNSNGLEGVNTSTSKQHPVNTYSDILHPVNTNSTTFTLWNTFVPGDCKLSEILKYFNREWNVDISMKEGEGVIICVFECLFDIDNFPEVVVDFRREKERFRIGVRVISDW</sequence>
<feature type="domain" description="THIF-type NAD/FAD binding fold" evidence="5">
    <location>
        <begin position="21"/>
        <end position="413"/>
    </location>
</feature>
<dbReference type="GO" id="GO:0005737">
    <property type="term" value="C:cytoplasm"/>
    <property type="evidence" value="ECO:0007669"/>
    <property type="project" value="TreeGrafter"/>
</dbReference>
<comment type="similarity">
    <text evidence="2">Belongs to the ubiquitin-activating E1 family.</text>
</comment>
<evidence type="ECO:0000313" key="7">
    <source>
        <dbReference type="EMBL" id="TBU11237.1"/>
    </source>
</evidence>
<evidence type="ECO:0000256" key="2">
    <source>
        <dbReference type="ARBA" id="ARBA00005673"/>
    </source>
</evidence>
<reference evidence="7 8" key="1">
    <citation type="submission" date="2017-12" db="EMBL/GenBank/DDBJ databases">
        <authorList>
            <person name="Pombert J.-F."/>
            <person name="Haag K.L."/>
            <person name="Ebert D."/>
        </authorList>
    </citation>
    <scope>NUCLEOTIDE SEQUENCE [LARGE SCALE GENOMIC DNA]</scope>
    <source>
        <strain evidence="7">IL-G-3</strain>
    </source>
</reference>
<dbReference type="OrthoDB" id="10252231at2759"/>
<dbReference type="EMBL" id="PITK01001310">
    <property type="protein sequence ID" value="TBU11237.1"/>
    <property type="molecule type" value="Genomic_DNA"/>
</dbReference>
<evidence type="ECO:0000256" key="1">
    <source>
        <dbReference type="ARBA" id="ARBA00004906"/>
    </source>
</evidence>
<dbReference type="GO" id="GO:0006974">
    <property type="term" value="P:DNA damage response"/>
    <property type="evidence" value="ECO:0007669"/>
    <property type="project" value="TreeGrafter"/>
</dbReference>